<dbReference type="KEGG" id="lamb:KBB96_06415"/>
<evidence type="ECO:0000313" key="4">
    <source>
        <dbReference type="Proteomes" id="UP000676169"/>
    </source>
</evidence>
<feature type="signal peptide" evidence="1">
    <location>
        <begin position="1"/>
        <end position="19"/>
    </location>
</feature>
<evidence type="ECO:0000256" key="1">
    <source>
        <dbReference type="SAM" id="SignalP"/>
    </source>
</evidence>
<accession>A0A975PG83</accession>
<dbReference type="InterPro" id="IPR011051">
    <property type="entry name" value="RmlC_Cupin_sf"/>
</dbReference>
<dbReference type="Gene3D" id="2.60.120.10">
    <property type="entry name" value="Jelly Rolls"/>
    <property type="match status" value="1"/>
</dbReference>
<proteinExistence type="predicted"/>
<protein>
    <submittedName>
        <fullName evidence="3">Cupin domain-containing protein</fullName>
    </submittedName>
</protein>
<dbReference type="CDD" id="cd02236">
    <property type="entry name" value="cupin_CV2614-like"/>
    <property type="match status" value="1"/>
</dbReference>
<evidence type="ECO:0000259" key="2">
    <source>
        <dbReference type="Pfam" id="PF07883"/>
    </source>
</evidence>
<sequence>MRHFTCLLFLCLLPLSVHAEDAGGDHAYSKTITITPLMKTKVDADGKPIVWPEAPAEVSAVRVEIPPGAETGWHKHPVPCFAYVLEGELTVRLESGTTKLLKAGDAFAEAVNVMHNGTNTGKVPVKLVMFAAGQADKPYAEKQATDTKPR</sequence>
<reference evidence="3" key="1">
    <citation type="submission" date="2021-04" db="EMBL/GenBank/DDBJ databases">
        <title>Luteolibacter sp. 32A isolated from the skin of an Anderson's salamander (Ambystoma andersonii).</title>
        <authorList>
            <person name="Spergser J."/>
            <person name="Busse H.-J."/>
        </authorList>
    </citation>
    <scope>NUCLEOTIDE SEQUENCE</scope>
    <source>
        <strain evidence="3">32A</strain>
    </source>
</reference>
<feature type="chain" id="PRO_5037271400" evidence="1">
    <location>
        <begin position="20"/>
        <end position="150"/>
    </location>
</feature>
<keyword evidence="4" id="KW-1185">Reference proteome</keyword>
<dbReference type="RefSeq" id="WP_211633682.1">
    <property type="nucleotide sequence ID" value="NZ_CP073100.1"/>
</dbReference>
<dbReference type="Proteomes" id="UP000676169">
    <property type="component" value="Chromosome"/>
</dbReference>
<dbReference type="SUPFAM" id="SSF51182">
    <property type="entry name" value="RmlC-like cupins"/>
    <property type="match status" value="1"/>
</dbReference>
<evidence type="ECO:0000313" key="3">
    <source>
        <dbReference type="EMBL" id="QUE52523.1"/>
    </source>
</evidence>
<keyword evidence="1" id="KW-0732">Signal</keyword>
<dbReference type="EMBL" id="CP073100">
    <property type="protein sequence ID" value="QUE52523.1"/>
    <property type="molecule type" value="Genomic_DNA"/>
</dbReference>
<dbReference type="Pfam" id="PF07883">
    <property type="entry name" value="Cupin_2"/>
    <property type="match status" value="1"/>
</dbReference>
<name>A0A975PG83_9BACT</name>
<dbReference type="InterPro" id="IPR013096">
    <property type="entry name" value="Cupin_2"/>
</dbReference>
<gene>
    <name evidence="3" type="ORF">KBB96_06415</name>
</gene>
<dbReference type="PANTHER" id="PTHR36156:SF2">
    <property type="entry name" value="CUPIN TYPE-2 DOMAIN-CONTAINING PROTEIN"/>
    <property type="match status" value="1"/>
</dbReference>
<feature type="domain" description="Cupin type-2" evidence="2">
    <location>
        <begin position="62"/>
        <end position="129"/>
    </location>
</feature>
<dbReference type="InterPro" id="IPR047142">
    <property type="entry name" value="OryJ/VirC-like"/>
</dbReference>
<dbReference type="AlphaFoldDB" id="A0A975PG83"/>
<dbReference type="PANTHER" id="PTHR36156">
    <property type="entry name" value="SLR2101 PROTEIN"/>
    <property type="match status" value="1"/>
</dbReference>
<organism evidence="3 4">
    <name type="scientific">Luteolibacter ambystomatis</name>
    <dbReference type="NCBI Taxonomy" id="2824561"/>
    <lineage>
        <taxon>Bacteria</taxon>
        <taxon>Pseudomonadati</taxon>
        <taxon>Verrucomicrobiota</taxon>
        <taxon>Verrucomicrobiia</taxon>
        <taxon>Verrucomicrobiales</taxon>
        <taxon>Verrucomicrobiaceae</taxon>
        <taxon>Luteolibacter</taxon>
    </lineage>
</organism>
<dbReference type="InterPro" id="IPR014710">
    <property type="entry name" value="RmlC-like_jellyroll"/>
</dbReference>